<dbReference type="PROSITE" id="PS51184">
    <property type="entry name" value="JMJC"/>
    <property type="match status" value="1"/>
</dbReference>
<dbReference type="InParanoid" id="A0A2P6NH08"/>
<dbReference type="OrthoDB" id="415358at2759"/>
<dbReference type="InterPro" id="IPR003347">
    <property type="entry name" value="JmjC_dom"/>
</dbReference>
<dbReference type="InterPro" id="IPR014710">
    <property type="entry name" value="RmlC-like_jellyroll"/>
</dbReference>
<dbReference type="EMBL" id="MDYQ01000086">
    <property type="protein sequence ID" value="PRP83234.1"/>
    <property type="molecule type" value="Genomic_DNA"/>
</dbReference>
<organism evidence="2 3">
    <name type="scientific">Planoprotostelium fungivorum</name>
    <dbReference type="NCBI Taxonomy" id="1890364"/>
    <lineage>
        <taxon>Eukaryota</taxon>
        <taxon>Amoebozoa</taxon>
        <taxon>Evosea</taxon>
        <taxon>Variosea</taxon>
        <taxon>Cavosteliida</taxon>
        <taxon>Cavosteliaceae</taxon>
        <taxon>Planoprotostelium</taxon>
    </lineage>
</organism>
<comment type="caution">
    <text evidence="2">The sequence shown here is derived from an EMBL/GenBank/DDBJ whole genome shotgun (WGS) entry which is preliminary data.</text>
</comment>
<feature type="domain" description="JmjC" evidence="1">
    <location>
        <begin position="58"/>
        <end position="233"/>
    </location>
</feature>
<dbReference type="PANTHER" id="PTHR12461">
    <property type="entry name" value="HYPOXIA-INDUCIBLE FACTOR 1 ALPHA INHIBITOR-RELATED"/>
    <property type="match status" value="1"/>
</dbReference>
<protein>
    <submittedName>
        <fullName evidence="2">JmjC domain-containing protein D</fullName>
    </submittedName>
</protein>
<dbReference type="SUPFAM" id="SSF51197">
    <property type="entry name" value="Clavaminate synthase-like"/>
    <property type="match status" value="1"/>
</dbReference>
<name>A0A2P6NH08_9EUKA</name>
<sequence length="393" mass="45277">MKRRRPEKTTENASSPVVFKQICAHWKWFEERAKLKEMHLNSSEEMLTAKLLQSHFFQSNTQIERTQSTPKEDDHLYLCQSPIYDINGSTGPLSSFMDLIETPEKLNSINLWMGNLETKSNLHYDVSDNILCVLAGSKRITLYHPNQSLSMYPESITGSSTNHSLVDVHNVDHQKYPQFNRSQPIHFTCLPGDAILIPGGWWHQVDSSPCTVAVNFWWKSSVEEHPIHPGLELFHLKYITENVLASQRKYALDHFERDRTMAPLPSFTDAATMTEAILLGSNQHCGISYGIPVSLASVLVRELNIDQLMDVLLYAVDHHPQRLLNLLIGNVITRKMEEYENEGQKEEAEMELFYSKFFPKLDNETIPKMLDMKEQFGKRVLEYILRQLNITPS</sequence>
<dbReference type="Pfam" id="PF13621">
    <property type="entry name" value="Cupin_8"/>
    <property type="match status" value="1"/>
</dbReference>
<dbReference type="Gene3D" id="2.60.120.10">
    <property type="entry name" value="Jelly Rolls"/>
    <property type="match status" value="1"/>
</dbReference>
<dbReference type="InterPro" id="IPR041667">
    <property type="entry name" value="Cupin_8"/>
</dbReference>
<proteinExistence type="predicted"/>
<dbReference type="STRING" id="1890364.A0A2P6NH08"/>
<dbReference type="AlphaFoldDB" id="A0A2P6NH08"/>
<dbReference type="SMART" id="SM00558">
    <property type="entry name" value="JmjC"/>
    <property type="match status" value="1"/>
</dbReference>
<keyword evidence="3" id="KW-1185">Reference proteome</keyword>
<evidence type="ECO:0000259" key="1">
    <source>
        <dbReference type="PROSITE" id="PS51184"/>
    </source>
</evidence>
<evidence type="ECO:0000313" key="3">
    <source>
        <dbReference type="Proteomes" id="UP000241769"/>
    </source>
</evidence>
<accession>A0A2P6NH08</accession>
<dbReference type="PANTHER" id="PTHR12461:SF102">
    <property type="entry name" value="LYSINE-SPECIFIC DEMETHYLASE JMJ31"/>
    <property type="match status" value="1"/>
</dbReference>
<dbReference type="Proteomes" id="UP000241769">
    <property type="component" value="Unassembled WGS sequence"/>
</dbReference>
<gene>
    <name evidence="2" type="ORF">PROFUN_09446</name>
</gene>
<reference evidence="2 3" key="1">
    <citation type="journal article" date="2018" name="Genome Biol. Evol.">
        <title>Multiple Roots of Fruiting Body Formation in Amoebozoa.</title>
        <authorList>
            <person name="Hillmann F."/>
            <person name="Forbes G."/>
            <person name="Novohradska S."/>
            <person name="Ferling I."/>
            <person name="Riege K."/>
            <person name="Groth M."/>
            <person name="Westermann M."/>
            <person name="Marz M."/>
            <person name="Spaller T."/>
            <person name="Winckler T."/>
            <person name="Schaap P."/>
            <person name="Glockner G."/>
        </authorList>
    </citation>
    <scope>NUCLEOTIDE SEQUENCE [LARGE SCALE GENOMIC DNA]</scope>
    <source>
        <strain evidence="2 3">Jena</strain>
    </source>
</reference>
<evidence type="ECO:0000313" key="2">
    <source>
        <dbReference type="EMBL" id="PRP83234.1"/>
    </source>
</evidence>